<feature type="transmembrane region" description="Helical" evidence="1">
    <location>
        <begin position="200"/>
        <end position="223"/>
    </location>
</feature>
<reference key="1">
    <citation type="submission" date="2010-11" db="EMBL/GenBank/DDBJ databases">
        <title>The complete sequence of chromosome of Isophaera pallida ATCC 43644.</title>
        <authorList>
            <consortium name="US DOE Joint Genome Institute (JGI-PGF)"/>
            <person name="Lucas S."/>
            <person name="Copeland A."/>
            <person name="Lapidus A."/>
            <person name="Bruce D."/>
            <person name="Goodwin L."/>
            <person name="Pitluck S."/>
            <person name="Kyrpides N."/>
            <person name="Mavromatis K."/>
            <person name="Pagani I."/>
            <person name="Ivanova N."/>
            <person name="Saunders E."/>
            <person name="Brettin T."/>
            <person name="Detter J.C."/>
            <person name="Han C."/>
            <person name="Tapia R."/>
            <person name="Land M."/>
            <person name="Hauser L."/>
            <person name="Markowitz V."/>
            <person name="Cheng J.-F."/>
            <person name="Hugenholtz P."/>
            <person name="Woyke T."/>
            <person name="Wu D."/>
            <person name="Eisen J.A."/>
        </authorList>
    </citation>
    <scope>NUCLEOTIDE SEQUENCE</scope>
    <source>
        <strain>ATCC 43644</strain>
    </source>
</reference>
<gene>
    <name evidence="2" type="ordered locus">Isop_3244</name>
</gene>
<feature type="transmembrane region" description="Helical" evidence="1">
    <location>
        <begin position="20"/>
        <end position="41"/>
    </location>
</feature>
<keyword evidence="1" id="KW-1133">Transmembrane helix</keyword>
<evidence type="ECO:0008006" key="4">
    <source>
        <dbReference type="Google" id="ProtNLM"/>
    </source>
</evidence>
<dbReference type="AlphaFoldDB" id="E8R553"/>
<dbReference type="OrthoDB" id="245813at2"/>
<evidence type="ECO:0000256" key="1">
    <source>
        <dbReference type="SAM" id="Phobius"/>
    </source>
</evidence>
<dbReference type="PANTHER" id="PTHR43471">
    <property type="entry name" value="ABC TRANSPORTER PERMEASE"/>
    <property type="match status" value="1"/>
</dbReference>
<organism evidence="2 3">
    <name type="scientific">Isosphaera pallida (strain ATCC 43644 / DSM 9630 / IS1B)</name>
    <dbReference type="NCBI Taxonomy" id="575540"/>
    <lineage>
        <taxon>Bacteria</taxon>
        <taxon>Pseudomonadati</taxon>
        <taxon>Planctomycetota</taxon>
        <taxon>Planctomycetia</taxon>
        <taxon>Isosphaerales</taxon>
        <taxon>Isosphaeraceae</taxon>
        <taxon>Isosphaera</taxon>
    </lineage>
</organism>
<dbReference type="HOGENOM" id="CLU_042403_1_0_0"/>
<protein>
    <recommendedName>
        <fullName evidence="4">DUF3526 domain-containing protein</fullName>
    </recommendedName>
</protein>
<dbReference type="eggNOG" id="COG1277">
    <property type="taxonomic scope" value="Bacteria"/>
</dbReference>
<dbReference type="InParanoid" id="E8R553"/>
<sequence length="488" mass="54033">MMLFRVIRHEILVLSRDRSLWAALVVLGVLTVYGVFNGLFWTGFQNDTLAAIAREDEEKIAQWRVRVAEAEQRDANSTRPVFRLDDPRSPSVAASKQAVRHAVLPPGPLAALAIGQSDLLPYYVQPTLENKHTFLDNSEIENPAHLLSGRCDLGFVLATLFPLVILALSYNLLSADREQGTLAQVLCEPVSLRLVATGKVLARGLVVAGLAIVLSIVAFLIGGGRFDDPDTLLRFGGYVVVVLAYGAFWLALAIAVNALGRSSSFNALALAGLWLAFALVIPSLIALAVSTAYPMPSRIQLELDKRVAANEAKARGSQLLKGFYEDHPELLPERSRTASQLDTFAVTAQAVREEEERIIAPLLEQFDRQLERQQRLVDWFRFLSPTVLADEAFQDLAGTGRHRHRAYFDQVAAFHERWREFFLPKIFKKEKLTTNDLDQVPTFEFVEESLTQVGGRVAVAVLGLLLPTLAVGAWGLARLRRYPITGSE</sequence>
<feature type="transmembrane region" description="Helical" evidence="1">
    <location>
        <begin position="153"/>
        <end position="173"/>
    </location>
</feature>
<keyword evidence="1" id="KW-0472">Membrane</keyword>
<evidence type="ECO:0000313" key="2">
    <source>
        <dbReference type="EMBL" id="ADV63806.1"/>
    </source>
</evidence>
<dbReference type="KEGG" id="ipa:Isop_3244"/>
<name>E8R553_ISOPI</name>
<accession>E8R553</accession>
<proteinExistence type="predicted"/>
<dbReference type="STRING" id="575540.Isop_3244"/>
<keyword evidence="1" id="KW-0812">Transmembrane</keyword>
<dbReference type="PANTHER" id="PTHR43471:SF14">
    <property type="entry name" value="ABC-2 TYPE TRANSPORT SYSTEM PERMEASE PROTEIN"/>
    <property type="match status" value="1"/>
</dbReference>
<dbReference type="Proteomes" id="UP000008631">
    <property type="component" value="Chromosome"/>
</dbReference>
<dbReference type="RefSeq" id="WP_013566094.1">
    <property type="nucleotide sequence ID" value="NC_014962.1"/>
</dbReference>
<feature type="transmembrane region" description="Helical" evidence="1">
    <location>
        <begin position="268"/>
        <end position="293"/>
    </location>
</feature>
<keyword evidence="3" id="KW-1185">Reference proteome</keyword>
<feature type="transmembrane region" description="Helical" evidence="1">
    <location>
        <begin position="457"/>
        <end position="477"/>
    </location>
</feature>
<feature type="transmembrane region" description="Helical" evidence="1">
    <location>
        <begin position="235"/>
        <end position="256"/>
    </location>
</feature>
<dbReference type="EMBL" id="CP002353">
    <property type="protein sequence ID" value="ADV63806.1"/>
    <property type="molecule type" value="Genomic_DNA"/>
</dbReference>
<dbReference type="InterPro" id="IPR021913">
    <property type="entry name" value="DUF3526"/>
</dbReference>
<dbReference type="Pfam" id="PF12040">
    <property type="entry name" value="DUF3526"/>
    <property type="match status" value="1"/>
</dbReference>
<reference evidence="2 3" key="2">
    <citation type="journal article" date="2011" name="Stand. Genomic Sci.">
        <title>Complete genome sequence of Isosphaera pallida type strain (IS1B).</title>
        <authorList>
            <consortium name="US DOE Joint Genome Institute (JGI-PGF)"/>
            <person name="Goker M."/>
            <person name="Cleland D."/>
            <person name="Saunders E."/>
            <person name="Lapidus A."/>
            <person name="Nolan M."/>
            <person name="Lucas S."/>
            <person name="Hammon N."/>
            <person name="Deshpande S."/>
            <person name="Cheng J.F."/>
            <person name="Tapia R."/>
            <person name="Han C."/>
            <person name="Goodwin L."/>
            <person name="Pitluck S."/>
            <person name="Liolios K."/>
            <person name="Pagani I."/>
            <person name="Ivanova N."/>
            <person name="Mavromatis K."/>
            <person name="Pati A."/>
            <person name="Chen A."/>
            <person name="Palaniappan K."/>
            <person name="Land M."/>
            <person name="Hauser L."/>
            <person name="Chang Y.J."/>
            <person name="Jeffries C.D."/>
            <person name="Detter J.C."/>
            <person name="Beck B."/>
            <person name="Woyke T."/>
            <person name="Bristow J."/>
            <person name="Eisen J.A."/>
            <person name="Markowitz V."/>
            <person name="Hugenholtz P."/>
            <person name="Kyrpides N.C."/>
            <person name="Klenk H.P."/>
        </authorList>
    </citation>
    <scope>NUCLEOTIDE SEQUENCE [LARGE SCALE GENOMIC DNA]</scope>
    <source>
        <strain evidence="3">ATCC 43644 / DSM 9630 / IS1B</strain>
    </source>
</reference>
<evidence type="ECO:0000313" key="3">
    <source>
        <dbReference type="Proteomes" id="UP000008631"/>
    </source>
</evidence>